<evidence type="ECO:0000259" key="3">
    <source>
        <dbReference type="Pfam" id="PF25973"/>
    </source>
</evidence>
<evidence type="ECO:0000259" key="2">
    <source>
        <dbReference type="Pfam" id="PF25954"/>
    </source>
</evidence>
<evidence type="ECO:0000256" key="1">
    <source>
        <dbReference type="ARBA" id="ARBA00009477"/>
    </source>
</evidence>
<dbReference type="InterPro" id="IPR006143">
    <property type="entry name" value="RND_pump_MFP"/>
</dbReference>
<dbReference type="AlphaFoldDB" id="A0A1B2I7S2"/>
<dbReference type="SUPFAM" id="SSF111369">
    <property type="entry name" value="HlyD-like secretion proteins"/>
    <property type="match status" value="1"/>
</dbReference>
<keyword evidence="6" id="KW-1185">Reference proteome</keyword>
<feature type="domain" description="YknX-like C-terminal permuted SH3-like" evidence="4">
    <location>
        <begin position="320"/>
        <end position="386"/>
    </location>
</feature>
<dbReference type="OrthoDB" id="2604at2"/>
<evidence type="ECO:0000259" key="4">
    <source>
        <dbReference type="Pfam" id="PF25989"/>
    </source>
</evidence>
<protein>
    <submittedName>
        <fullName evidence="5">Uncharacterized protein</fullName>
    </submittedName>
</protein>
<dbReference type="Gene3D" id="1.10.287.470">
    <property type="entry name" value="Helix hairpin bin"/>
    <property type="match status" value="1"/>
</dbReference>
<dbReference type="InterPro" id="IPR058792">
    <property type="entry name" value="Beta-barrel_RND_2"/>
</dbReference>
<dbReference type="GeneID" id="83058872"/>
<reference evidence="5" key="1">
    <citation type="submission" date="2016-08" db="EMBL/GenBank/DDBJ databases">
        <title>Complete genome of Cloacibacillus porcorum.</title>
        <authorList>
            <person name="Looft T."/>
            <person name="Bayles D.O."/>
            <person name="Alt D.P."/>
        </authorList>
    </citation>
    <scope>NUCLEOTIDE SEQUENCE [LARGE SCALE GENOMIC DNA]</scope>
    <source>
        <strain evidence="5">CL-84</strain>
    </source>
</reference>
<organism evidence="5 6">
    <name type="scientific">Cloacibacillus porcorum</name>
    <dbReference type="NCBI Taxonomy" id="1197717"/>
    <lineage>
        <taxon>Bacteria</taxon>
        <taxon>Thermotogati</taxon>
        <taxon>Synergistota</taxon>
        <taxon>Synergistia</taxon>
        <taxon>Synergistales</taxon>
        <taxon>Synergistaceae</taxon>
        <taxon>Cloacibacillus</taxon>
    </lineage>
</organism>
<dbReference type="EMBL" id="CP016757">
    <property type="protein sequence ID" value="ANZ46028.1"/>
    <property type="molecule type" value="Genomic_DNA"/>
</dbReference>
<evidence type="ECO:0000313" key="6">
    <source>
        <dbReference type="Proteomes" id="UP000093044"/>
    </source>
</evidence>
<dbReference type="Gene3D" id="2.40.30.170">
    <property type="match status" value="1"/>
</dbReference>
<dbReference type="Proteomes" id="UP000093044">
    <property type="component" value="Chromosome"/>
</dbReference>
<dbReference type="GO" id="GO:0015562">
    <property type="term" value="F:efflux transmembrane transporter activity"/>
    <property type="evidence" value="ECO:0007669"/>
    <property type="project" value="TreeGrafter"/>
</dbReference>
<feature type="domain" description="CzcB-like barrel-sandwich hybrid" evidence="3">
    <location>
        <begin position="76"/>
        <end position="231"/>
    </location>
</feature>
<comment type="similarity">
    <text evidence="1">Belongs to the membrane fusion protein (MFP) (TC 8.A.1) family.</text>
</comment>
<dbReference type="KEGG" id="cpor:BED41_13550"/>
<dbReference type="Gene3D" id="2.40.420.20">
    <property type="match status" value="1"/>
</dbReference>
<feature type="domain" description="CusB-like beta-barrel" evidence="2">
    <location>
        <begin position="239"/>
        <end position="313"/>
    </location>
</feature>
<name>A0A1B2I7S2_9BACT</name>
<sequence>MSKAKLPQRSTMIVLAAVVAIVVGIGIYSRRDTIFASKKAAAGPTSVIVKTETVRPDKTIADKIIQNMSVDAEKRVELLPRVTGRLLALSVKQGDYVRKGEQVATLEHDQQNALILSTAAQAASARADTEKAKAQMLNAKTNLERYRRLEKEGFSTKQQLETMETEYTSAAASYRAAQAKERQYEAEAARVQSAKDDYIIRAPLDGIVLNDYSLTPGAMISPSSPILDIADLRRLKATLKVPESKIFIVTKGMPVLLKFDALPGETFEGSVTRIDQYVDPATRTSNVEIALDNEKQAGGRLRPGMFGQASIVEKEFRNSITIPEGALRSSEKGYYVLLVKDGRAEMREVETGVRENSRVQITKGLVSGDEVITFGGNNLNSGEEVTAQN</sequence>
<proteinExistence type="inferred from homology"/>
<dbReference type="Pfam" id="PF25973">
    <property type="entry name" value="BSH_CzcB"/>
    <property type="match status" value="1"/>
</dbReference>
<dbReference type="Gene3D" id="2.40.50.100">
    <property type="match status" value="1"/>
</dbReference>
<dbReference type="GO" id="GO:1990281">
    <property type="term" value="C:efflux pump complex"/>
    <property type="evidence" value="ECO:0007669"/>
    <property type="project" value="TreeGrafter"/>
</dbReference>
<dbReference type="Pfam" id="PF25989">
    <property type="entry name" value="YknX_C"/>
    <property type="match status" value="1"/>
</dbReference>
<dbReference type="NCBIfam" id="TIGR01730">
    <property type="entry name" value="RND_mfp"/>
    <property type="match status" value="1"/>
</dbReference>
<dbReference type="RefSeq" id="WP_066747415.1">
    <property type="nucleotide sequence ID" value="NZ_CAUFKJ010000004.1"/>
</dbReference>
<evidence type="ECO:0000313" key="5">
    <source>
        <dbReference type="EMBL" id="ANZ46028.1"/>
    </source>
</evidence>
<dbReference type="InterPro" id="IPR058637">
    <property type="entry name" value="YknX-like_C"/>
</dbReference>
<gene>
    <name evidence="5" type="ORF">BED41_13550</name>
</gene>
<dbReference type="FunFam" id="2.40.30.170:FF:000010">
    <property type="entry name" value="Efflux RND transporter periplasmic adaptor subunit"/>
    <property type="match status" value="1"/>
</dbReference>
<dbReference type="Pfam" id="PF25954">
    <property type="entry name" value="Beta-barrel_RND_2"/>
    <property type="match status" value="1"/>
</dbReference>
<dbReference type="STRING" id="1197717.BED41_13550"/>
<dbReference type="InterPro" id="IPR058647">
    <property type="entry name" value="BSH_CzcB-like"/>
</dbReference>
<accession>A0A1B2I7S2</accession>
<dbReference type="PANTHER" id="PTHR30469">
    <property type="entry name" value="MULTIDRUG RESISTANCE PROTEIN MDTA"/>
    <property type="match status" value="1"/>
</dbReference>